<organism evidence="1 2">
    <name type="scientific">Marasmius crinis-equi</name>
    <dbReference type="NCBI Taxonomy" id="585013"/>
    <lineage>
        <taxon>Eukaryota</taxon>
        <taxon>Fungi</taxon>
        <taxon>Dikarya</taxon>
        <taxon>Basidiomycota</taxon>
        <taxon>Agaricomycotina</taxon>
        <taxon>Agaricomycetes</taxon>
        <taxon>Agaricomycetidae</taxon>
        <taxon>Agaricales</taxon>
        <taxon>Marasmiineae</taxon>
        <taxon>Marasmiaceae</taxon>
        <taxon>Marasmius</taxon>
    </lineage>
</organism>
<evidence type="ECO:0000313" key="1">
    <source>
        <dbReference type="EMBL" id="KAL0577378.1"/>
    </source>
</evidence>
<protein>
    <submittedName>
        <fullName evidence="1">Uncharacterized protein</fullName>
    </submittedName>
</protein>
<gene>
    <name evidence="1" type="ORF">V5O48_004595</name>
</gene>
<reference evidence="1 2" key="1">
    <citation type="submission" date="2024-02" db="EMBL/GenBank/DDBJ databases">
        <title>A draft genome for the cacao thread blight pathogen Marasmius crinis-equi.</title>
        <authorList>
            <person name="Cohen S.P."/>
            <person name="Baruah I.K."/>
            <person name="Amoako-Attah I."/>
            <person name="Bukari Y."/>
            <person name="Meinhardt L.W."/>
            <person name="Bailey B.A."/>
        </authorList>
    </citation>
    <scope>NUCLEOTIDE SEQUENCE [LARGE SCALE GENOMIC DNA]</scope>
    <source>
        <strain evidence="1 2">GH-76</strain>
    </source>
</reference>
<proteinExistence type="predicted"/>
<keyword evidence="2" id="KW-1185">Reference proteome</keyword>
<sequence length="287" mass="32020">MSFKKVLDAFLTVPAKTNQAHSDWISQILRTSTPLKLTMPFHKGVPPLEIDPQAHARDLETIPPTTQQTILQPPKHPPADIILSISPLDVQSILDQKTTTYEFVFRQSINLLLFVERIWFYVTVPEFSLVLYICEVGAMKTTDEETEGKVKKKISDCTVSFLITSLYQLHQPLALSTLEQQYGLKTAPREGTILPVPMSMLEAVPWHAQQLVWTLQTQVLIPPAGASGKKAQMKRKASEVAGADGGENIEVTRVAKRLRRSSRLASRNRSMAAVSMMNPPCDAMDTD</sequence>
<comment type="caution">
    <text evidence="1">The sequence shown here is derived from an EMBL/GenBank/DDBJ whole genome shotgun (WGS) entry which is preliminary data.</text>
</comment>
<name>A0ABR3FQD5_9AGAR</name>
<dbReference type="EMBL" id="JBAHYK010000160">
    <property type="protein sequence ID" value="KAL0577378.1"/>
    <property type="molecule type" value="Genomic_DNA"/>
</dbReference>
<evidence type="ECO:0000313" key="2">
    <source>
        <dbReference type="Proteomes" id="UP001465976"/>
    </source>
</evidence>
<dbReference type="Proteomes" id="UP001465976">
    <property type="component" value="Unassembled WGS sequence"/>
</dbReference>
<accession>A0ABR3FQD5</accession>